<dbReference type="Proteomes" id="UP001156856">
    <property type="component" value="Unassembled WGS sequence"/>
</dbReference>
<feature type="compositionally biased region" description="Low complexity" evidence="1">
    <location>
        <begin position="130"/>
        <end position="153"/>
    </location>
</feature>
<accession>A0A512J4X8</accession>
<evidence type="ECO:0000313" key="5">
    <source>
        <dbReference type="Proteomes" id="UP000321960"/>
    </source>
</evidence>
<evidence type="ECO:0000256" key="1">
    <source>
        <dbReference type="SAM" id="MobiDB-lite"/>
    </source>
</evidence>
<keyword evidence="6" id="KW-1185">Reference proteome</keyword>
<dbReference type="InterPro" id="IPR038610">
    <property type="entry name" value="FliK-like_C_sf"/>
</dbReference>
<organism evidence="3 5">
    <name type="scientific">Methylobacterium oxalidis</name>
    <dbReference type="NCBI Taxonomy" id="944322"/>
    <lineage>
        <taxon>Bacteria</taxon>
        <taxon>Pseudomonadati</taxon>
        <taxon>Pseudomonadota</taxon>
        <taxon>Alphaproteobacteria</taxon>
        <taxon>Hyphomicrobiales</taxon>
        <taxon>Methylobacteriaceae</taxon>
        <taxon>Methylobacterium</taxon>
    </lineage>
</organism>
<dbReference type="AlphaFoldDB" id="A0A512J4X8"/>
<sequence>MGFSAADLMDVVARRPAQSAAQDARPSRPVAAARERFNLDVAERERPAPRAASVPERRDSGRTGDAVGAARKGQDAAAPRPASADRARGPATIARTRGEPASEPTSRAPADTSRDVSAAAPRTDANPSVAAEADQAATVLAEAAEAQHVAEGGAPEEDEETPEADGADEGQPAGGLFALLAILQPSPAAPPRFAAGAAMSKAPAGETLEAPPAEAGAPASGHPQTVPGAKPEPGSAATEAAGVKDPRRAGDGADPVPAGTETQGEPGKLDFAGQLATATPQAPPADPQSFVKEGPAVPGLQAQSAQGAERSAAQAHSPPVPIGQVPMTIGLRSLSGSNQFEIRLDPVELGRVDVRLEIDKERGTVTTHLVVERVETLALLQRDANGLQQALAQAGLDPSEGGINLSLRGDGQPGSGAEQREGQRRGAPLLAETPELRGLDAAPLRSLRGLTGLDIRI</sequence>
<feature type="domain" description="Flagellar hook-length control protein-like C-terminal" evidence="2">
    <location>
        <begin position="335"/>
        <end position="410"/>
    </location>
</feature>
<feature type="compositionally biased region" description="Low complexity" evidence="1">
    <location>
        <begin position="191"/>
        <end position="223"/>
    </location>
</feature>
<feature type="compositionally biased region" description="Basic and acidic residues" evidence="1">
    <location>
        <begin position="242"/>
        <end position="251"/>
    </location>
</feature>
<evidence type="ECO:0000313" key="4">
    <source>
        <dbReference type="EMBL" id="GLS65684.1"/>
    </source>
</evidence>
<name>A0A512J4X8_9HYPH</name>
<dbReference type="EMBL" id="BJZU01000061">
    <property type="protein sequence ID" value="GEP05037.1"/>
    <property type="molecule type" value="Genomic_DNA"/>
</dbReference>
<dbReference type="InterPro" id="IPR021136">
    <property type="entry name" value="Flagellar_hook_control-like_C"/>
</dbReference>
<feature type="compositionally biased region" description="Acidic residues" evidence="1">
    <location>
        <begin position="154"/>
        <end position="168"/>
    </location>
</feature>
<protein>
    <recommendedName>
        <fullName evidence="2">Flagellar hook-length control protein-like C-terminal domain-containing protein</fullName>
    </recommendedName>
</protein>
<evidence type="ECO:0000259" key="2">
    <source>
        <dbReference type="Pfam" id="PF02120"/>
    </source>
</evidence>
<dbReference type="Pfam" id="PF02120">
    <property type="entry name" value="Flg_hook"/>
    <property type="match status" value="1"/>
</dbReference>
<evidence type="ECO:0000313" key="6">
    <source>
        <dbReference type="Proteomes" id="UP001156856"/>
    </source>
</evidence>
<dbReference type="CDD" id="cd17470">
    <property type="entry name" value="T3SS_Flik_C"/>
    <property type="match status" value="1"/>
</dbReference>
<reference evidence="4" key="1">
    <citation type="journal article" date="2014" name="Int. J. Syst. Evol. Microbiol.">
        <title>Complete genome of a new Firmicutes species belonging to the dominant human colonic microbiota ('Ruminococcus bicirculans') reveals two chromosomes and a selective capacity to utilize plant glucans.</title>
        <authorList>
            <consortium name="NISC Comparative Sequencing Program"/>
            <person name="Wegmann U."/>
            <person name="Louis P."/>
            <person name="Goesmann A."/>
            <person name="Henrissat B."/>
            <person name="Duncan S.H."/>
            <person name="Flint H.J."/>
        </authorList>
    </citation>
    <scope>NUCLEOTIDE SEQUENCE</scope>
    <source>
        <strain evidence="4">NBRC 107715</strain>
    </source>
</reference>
<feature type="region of interest" description="Disordered" evidence="1">
    <location>
        <begin position="1"/>
        <end position="324"/>
    </location>
</feature>
<dbReference type="RefSeq" id="WP_238179457.1">
    <property type="nucleotide sequence ID" value="NZ_BJZU01000061.1"/>
</dbReference>
<comment type="caution">
    <text evidence="3">The sequence shown here is derived from an EMBL/GenBank/DDBJ whole genome shotgun (WGS) entry which is preliminary data.</text>
</comment>
<proteinExistence type="predicted"/>
<dbReference type="EMBL" id="BSPK01000076">
    <property type="protein sequence ID" value="GLS65684.1"/>
    <property type="molecule type" value="Genomic_DNA"/>
</dbReference>
<reference evidence="3 5" key="3">
    <citation type="submission" date="2019-07" db="EMBL/GenBank/DDBJ databases">
        <title>Whole genome shotgun sequence of Methylobacterium oxalidis NBRC 107715.</title>
        <authorList>
            <person name="Hosoyama A."/>
            <person name="Uohara A."/>
            <person name="Ohji S."/>
            <person name="Ichikawa N."/>
        </authorList>
    </citation>
    <scope>NUCLEOTIDE SEQUENCE [LARGE SCALE GENOMIC DNA]</scope>
    <source>
        <strain evidence="3 5">NBRC 107715</strain>
    </source>
</reference>
<evidence type="ECO:0000313" key="3">
    <source>
        <dbReference type="EMBL" id="GEP05037.1"/>
    </source>
</evidence>
<dbReference type="Gene3D" id="3.30.750.140">
    <property type="match status" value="1"/>
</dbReference>
<dbReference type="Proteomes" id="UP000321960">
    <property type="component" value="Unassembled WGS sequence"/>
</dbReference>
<reference evidence="4" key="4">
    <citation type="submission" date="2023-01" db="EMBL/GenBank/DDBJ databases">
        <title>Draft genome sequence of Methylobacterium oxalidis strain NBRC 107715.</title>
        <authorList>
            <person name="Sun Q."/>
            <person name="Mori K."/>
        </authorList>
    </citation>
    <scope>NUCLEOTIDE SEQUENCE</scope>
    <source>
        <strain evidence="4">NBRC 107715</strain>
    </source>
</reference>
<feature type="region of interest" description="Disordered" evidence="1">
    <location>
        <begin position="407"/>
        <end position="427"/>
    </location>
</feature>
<reference evidence="6" key="2">
    <citation type="journal article" date="2019" name="Int. J. Syst. Evol. Microbiol.">
        <title>The Global Catalogue of Microorganisms (GCM) 10K type strain sequencing project: providing services to taxonomists for standard genome sequencing and annotation.</title>
        <authorList>
            <consortium name="The Broad Institute Genomics Platform"/>
            <consortium name="The Broad Institute Genome Sequencing Center for Infectious Disease"/>
            <person name="Wu L."/>
            <person name="Ma J."/>
        </authorList>
    </citation>
    <scope>NUCLEOTIDE SEQUENCE [LARGE SCALE GENOMIC DNA]</scope>
    <source>
        <strain evidence="6">NBRC 107715</strain>
    </source>
</reference>
<feature type="compositionally biased region" description="Basic and acidic residues" evidence="1">
    <location>
        <begin position="33"/>
        <end position="48"/>
    </location>
</feature>
<gene>
    <name evidence="4" type="ORF">GCM10007888_40660</name>
    <name evidence="3" type="ORF">MOX02_30750</name>
</gene>